<evidence type="ECO:0000313" key="6">
    <source>
        <dbReference type="Proteomes" id="UP000198921"/>
    </source>
</evidence>
<dbReference type="STRING" id="1137993.SAMN05660209_04698"/>
<evidence type="ECO:0000313" key="5">
    <source>
        <dbReference type="EMBL" id="SDZ10800.1"/>
    </source>
</evidence>
<dbReference type="Pfam" id="PF13439">
    <property type="entry name" value="Glyco_transf_4"/>
    <property type="match status" value="1"/>
</dbReference>
<reference evidence="6" key="1">
    <citation type="submission" date="2016-10" db="EMBL/GenBank/DDBJ databases">
        <authorList>
            <person name="Varghese N."/>
            <person name="Submissions S."/>
        </authorList>
    </citation>
    <scope>NUCLEOTIDE SEQUENCE [LARGE SCALE GENOMIC DNA]</scope>
    <source>
        <strain evidence="6">DSM 45422</strain>
    </source>
</reference>
<dbReference type="EMBL" id="FNOT01000021">
    <property type="protein sequence ID" value="SDZ10800.1"/>
    <property type="molecule type" value="Genomic_DNA"/>
</dbReference>
<dbReference type="RefSeq" id="WP_091161640.1">
    <property type="nucleotide sequence ID" value="NZ_FNOT01000021.1"/>
</dbReference>
<feature type="domain" description="Glycosyl transferase family 1" evidence="3">
    <location>
        <begin position="174"/>
        <end position="310"/>
    </location>
</feature>
<feature type="domain" description="Glycosyltransferase subfamily 4-like N-terminal" evidence="4">
    <location>
        <begin position="18"/>
        <end position="160"/>
    </location>
</feature>
<dbReference type="SUPFAM" id="SSF53756">
    <property type="entry name" value="UDP-Glycosyltransferase/glycogen phosphorylase"/>
    <property type="match status" value="1"/>
</dbReference>
<dbReference type="Gene3D" id="3.40.50.2000">
    <property type="entry name" value="Glycogen Phosphorylase B"/>
    <property type="match status" value="2"/>
</dbReference>
<dbReference type="GO" id="GO:0016757">
    <property type="term" value="F:glycosyltransferase activity"/>
    <property type="evidence" value="ECO:0007669"/>
    <property type="project" value="UniProtKB-KW"/>
</dbReference>
<dbReference type="InterPro" id="IPR028098">
    <property type="entry name" value="Glyco_trans_4-like_N"/>
</dbReference>
<evidence type="ECO:0000256" key="1">
    <source>
        <dbReference type="ARBA" id="ARBA00022676"/>
    </source>
</evidence>
<dbReference type="PANTHER" id="PTHR12526">
    <property type="entry name" value="GLYCOSYLTRANSFERASE"/>
    <property type="match status" value="1"/>
</dbReference>
<dbReference type="CDD" id="cd03802">
    <property type="entry name" value="GT4_AviGT4-like"/>
    <property type="match status" value="1"/>
</dbReference>
<evidence type="ECO:0000256" key="2">
    <source>
        <dbReference type="ARBA" id="ARBA00022679"/>
    </source>
</evidence>
<dbReference type="AlphaFoldDB" id="A0A1H3QC06"/>
<dbReference type="Proteomes" id="UP000198921">
    <property type="component" value="Unassembled WGS sequence"/>
</dbReference>
<dbReference type="PANTHER" id="PTHR12526:SF595">
    <property type="entry name" value="BLL5217 PROTEIN"/>
    <property type="match status" value="1"/>
</dbReference>
<sequence>MHIGLIAPPGVPVPPLAYGGTESVVDRLARGLVRAGHEVLLAAAANSACPVPRVGGTDEAAEAGPVCVDTVTELRHVIRSYAAMREVDVVHDHTLTGPLYRHPPAGPPVVTTAHGPFDATMSPVYRAMRGVAVVAISYHQAATADGIPVAAVIHHGLDVESVPVGRGNGGYASFLGRMSPEKGPREAALVARAAGVPLRMAAKLREPAEREYFDGEVKPLLCSDVEFLGELGCAEKLELVGGSCALVNPMQWAEPFGLVMIEALATGTPVVATPVGSAPEIVDDGVTGYLRKGCAALADALTAAADLDRAACRAAAKSRFATERMVREHVQLYTGVIGSDRPRARPRAVDHPASRRIGVLPRAGLASQLDA</sequence>
<name>A0A1H3QC06_9ACTN</name>
<keyword evidence="1" id="KW-0328">Glycosyltransferase</keyword>
<proteinExistence type="predicted"/>
<gene>
    <name evidence="5" type="ORF">SAMN05660209_04698</name>
</gene>
<protein>
    <submittedName>
        <fullName evidence="5">Glycosyltransferase involved in cell wall bisynthesis</fullName>
    </submittedName>
</protein>
<evidence type="ECO:0000259" key="3">
    <source>
        <dbReference type="Pfam" id="PF00534"/>
    </source>
</evidence>
<keyword evidence="2 5" id="KW-0808">Transferase</keyword>
<organism evidence="5 6">
    <name type="scientific">Geodermatophilus africanus</name>
    <dbReference type="NCBI Taxonomy" id="1137993"/>
    <lineage>
        <taxon>Bacteria</taxon>
        <taxon>Bacillati</taxon>
        <taxon>Actinomycetota</taxon>
        <taxon>Actinomycetes</taxon>
        <taxon>Geodermatophilales</taxon>
        <taxon>Geodermatophilaceae</taxon>
        <taxon>Geodermatophilus</taxon>
    </lineage>
</organism>
<keyword evidence="6" id="KW-1185">Reference proteome</keyword>
<dbReference type="InterPro" id="IPR001296">
    <property type="entry name" value="Glyco_trans_1"/>
</dbReference>
<accession>A0A1H3QC06</accession>
<dbReference type="OrthoDB" id="9809227at2"/>
<dbReference type="Pfam" id="PF00534">
    <property type="entry name" value="Glycos_transf_1"/>
    <property type="match status" value="1"/>
</dbReference>
<evidence type="ECO:0000259" key="4">
    <source>
        <dbReference type="Pfam" id="PF13439"/>
    </source>
</evidence>